<protein>
    <submittedName>
        <fullName evidence="3">Undecaprenyl-diphosphatase</fullName>
    </submittedName>
</protein>
<feature type="transmembrane region" description="Helical" evidence="1">
    <location>
        <begin position="56"/>
        <end position="77"/>
    </location>
</feature>
<keyword evidence="1" id="KW-0812">Transmembrane</keyword>
<evidence type="ECO:0000256" key="1">
    <source>
        <dbReference type="SAM" id="Phobius"/>
    </source>
</evidence>
<feature type="transmembrane region" description="Helical" evidence="1">
    <location>
        <begin position="182"/>
        <end position="200"/>
    </location>
</feature>
<dbReference type="RefSeq" id="WP_132029392.1">
    <property type="nucleotide sequence ID" value="NZ_CP068564.1"/>
</dbReference>
<dbReference type="OrthoDB" id="9789113at2"/>
<feature type="transmembrane region" description="Helical" evidence="1">
    <location>
        <begin position="156"/>
        <end position="176"/>
    </location>
</feature>
<dbReference type="PANTHER" id="PTHR14969:SF13">
    <property type="entry name" value="AT30094P"/>
    <property type="match status" value="1"/>
</dbReference>
<feature type="transmembrane region" description="Helical" evidence="1">
    <location>
        <begin position="126"/>
        <end position="144"/>
    </location>
</feature>
<proteinExistence type="predicted"/>
<evidence type="ECO:0000313" key="3">
    <source>
        <dbReference type="EMBL" id="TCS86611.1"/>
    </source>
</evidence>
<dbReference type="SUPFAM" id="SSF48317">
    <property type="entry name" value="Acid phosphatase/Vanadium-dependent haloperoxidase"/>
    <property type="match status" value="1"/>
</dbReference>
<name>A0A4R3KQ11_9FIRM</name>
<dbReference type="CDD" id="cd03392">
    <property type="entry name" value="PAP2_like_2"/>
    <property type="match status" value="1"/>
</dbReference>
<keyword evidence="1" id="KW-0472">Membrane</keyword>
<feature type="transmembrane region" description="Helical" evidence="1">
    <location>
        <begin position="7"/>
        <end position="24"/>
    </location>
</feature>
<evidence type="ECO:0000259" key="2">
    <source>
        <dbReference type="SMART" id="SM00014"/>
    </source>
</evidence>
<dbReference type="EMBL" id="SMAE01000014">
    <property type="protein sequence ID" value="TCS86611.1"/>
    <property type="molecule type" value="Genomic_DNA"/>
</dbReference>
<dbReference type="SMART" id="SM00014">
    <property type="entry name" value="acidPPc"/>
    <property type="match status" value="1"/>
</dbReference>
<gene>
    <name evidence="3" type="ORF">EDD65_1145</name>
</gene>
<evidence type="ECO:0000313" key="4">
    <source>
        <dbReference type="Proteomes" id="UP000294567"/>
    </source>
</evidence>
<sequence>MNRKRLLIISIISITIFIILGINIRTSQEGILFDEIIMDYVHSRTTPLGTNIMKKITYFGSVYFFLPIGIVIFIYMLRKNNTQGILLLILSTLGSYGLNCILKNIFIRTRPLKYFLIKQGGYSFPSGHAMVSMTFYTTMTYLLLKKVNKDEFKRLVWIVNAFIIGVIGFSRIYLGVHWPTDVLMGYLLGYIYYKCIIYIIF</sequence>
<feature type="domain" description="Phosphatidic acid phosphatase type 2/haloperoxidase" evidence="2">
    <location>
        <begin position="85"/>
        <end position="197"/>
    </location>
</feature>
<dbReference type="AlphaFoldDB" id="A0A4R3KQ11"/>
<reference evidence="3 4" key="1">
    <citation type="submission" date="2019-03" db="EMBL/GenBank/DDBJ databases">
        <title>Genomic Encyclopedia of Type Strains, Phase IV (KMG-IV): sequencing the most valuable type-strain genomes for metagenomic binning, comparative biology and taxonomic classification.</title>
        <authorList>
            <person name="Goeker M."/>
        </authorList>
    </citation>
    <scope>NUCLEOTIDE SEQUENCE [LARGE SCALE GENOMIC DNA]</scope>
    <source>
        <strain evidence="3 4">DSM 26752</strain>
    </source>
</reference>
<dbReference type="InterPro" id="IPR000326">
    <property type="entry name" value="PAP2/HPO"/>
</dbReference>
<feature type="transmembrane region" description="Helical" evidence="1">
    <location>
        <begin position="84"/>
        <end position="106"/>
    </location>
</feature>
<organism evidence="3 4">
    <name type="scientific">Keratinibaculum paraultunense</name>
    <dbReference type="NCBI Taxonomy" id="1278232"/>
    <lineage>
        <taxon>Bacteria</taxon>
        <taxon>Bacillati</taxon>
        <taxon>Bacillota</taxon>
        <taxon>Tissierellia</taxon>
        <taxon>Tissierellales</taxon>
        <taxon>Tepidimicrobiaceae</taxon>
        <taxon>Keratinibaculum</taxon>
    </lineage>
</organism>
<dbReference type="PANTHER" id="PTHR14969">
    <property type="entry name" value="SPHINGOSINE-1-PHOSPHATE PHOSPHOHYDROLASE"/>
    <property type="match status" value="1"/>
</dbReference>
<dbReference type="Gene3D" id="1.20.144.10">
    <property type="entry name" value="Phosphatidic acid phosphatase type 2/haloperoxidase"/>
    <property type="match status" value="2"/>
</dbReference>
<keyword evidence="4" id="KW-1185">Reference proteome</keyword>
<keyword evidence="1" id="KW-1133">Transmembrane helix</keyword>
<dbReference type="Pfam" id="PF01569">
    <property type="entry name" value="PAP2"/>
    <property type="match status" value="1"/>
</dbReference>
<accession>A0A4R3KQ11</accession>
<dbReference type="Proteomes" id="UP000294567">
    <property type="component" value="Unassembled WGS sequence"/>
</dbReference>
<comment type="caution">
    <text evidence="3">The sequence shown here is derived from an EMBL/GenBank/DDBJ whole genome shotgun (WGS) entry which is preliminary data.</text>
</comment>
<dbReference type="InterPro" id="IPR036938">
    <property type="entry name" value="PAP2/HPO_sf"/>
</dbReference>